<dbReference type="KEGG" id="gbr:Gbro_2095"/>
<sequence length="137" mass="15764">MTAHSAAEPGPRRADRRRHIGHLGEDIAAEFVTNRGWRVLHRNWRNRYGELDLIAADGRVLVVVEVKTRASLMYSDPLEAVTPAKLSRMRKLTRMWLSEQNGSWSQIRFDVISVQLDPHHPDDRASARIRHHLGVFV</sequence>
<dbReference type="Proteomes" id="UP000001219">
    <property type="component" value="Chromosome"/>
</dbReference>
<comment type="similarity">
    <text evidence="1 2">Belongs to the UPF0102 family.</text>
</comment>
<dbReference type="CDD" id="cd20736">
    <property type="entry name" value="PoNe_Nuclease"/>
    <property type="match status" value="1"/>
</dbReference>
<evidence type="ECO:0000256" key="2">
    <source>
        <dbReference type="HAMAP-Rule" id="MF_00048"/>
    </source>
</evidence>
<dbReference type="PANTHER" id="PTHR34039:SF1">
    <property type="entry name" value="UPF0102 PROTEIN YRAN"/>
    <property type="match status" value="1"/>
</dbReference>
<dbReference type="SUPFAM" id="SSF52980">
    <property type="entry name" value="Restriction endonuclease-like"/>
    <property type="match status" value="1"/>
</dbReference>
<dbReference type="GO" id="GO:0003676">
    <property type="term" value="F:nucleic acid binding"/>
    <property type="evidence" value="ECO:0007669"/>
    <property type="project" value="InterPro"/>
</dbReference>
<protein>
    <recommendedName>
        <fullName evidence="2">UPF0102 protein Gbro_2095</fullName>
    </recommendedName>
</protein>
<dbReference type="NCBIfam" id="NF009154">
    <property type="entry name" value="PRK12497.3-3"/>
    <property type="match status" value="1"/>
</dbReference>
<accession>D0LAN4</accession>
<dbReference type="RefSeq" id="WP_012833904.1">
    <property type="nucleotide sequence ID" value="NC_013441.1"/>
</dbReference>
<reference evidence="4" key="1">
    <citation type="submission" date="2009-10" db="EMBL/GenBank/DDBJ databases">
        <title>The complete chromosome of Gordonia bronchialis DSM 43247.</title>
        <authorList>
            <consortium name="US DOE Joint Genome Institute (JGI-PGF)"/>
            <person name="Lucas S."/>
            <person name="Copeland A."/>
            <person name="Lapidus A."/>
            <person name="Glavina del Rio T."/>
            <person name="Dalin E."/>
            <person name="Tice H."/>
            <person name="Bruce D."/>
            <person name="Goodwin L."/>
            <person name="Pitluck S."/>
            <person name="Kyrpides N."/>
            <person name="Mavromatis K."/>
            <person name="Ivanova N."/>
            <person name="Ovchinnikova G."/>
            <person name="Saunders E."/>
            <person name="Brettin T."/>
            <person name="Detter J.C."/>
            <person name="Han C."/>
            <person name="Larimer F."/>
            <person name="Land M."/>
            <person name="Hauser L."/>
            <person name="Markowitz V."/>
            <person name="Cheng J.-F."/>
            <person name="Hugenholtz P."/>
            <person name="Woyke T."/>
            <person name="Wu D."/>
            <person name="Jando M."/>
            <person name="Schneider S."/>
            <person name="Goeker M."/>
            <person name="Klenk H.-P."/>
            <person name="Eisen J.A."/>
        </authorList>
    </citation>
    <scope>NUCLEOTIDE SEQUENCE [LARGE SCALE GENOMIC DNA]</scope>
    <source>
        <strain evidence="4">ATCC 25592 / DSM 43247 / BCRC 13721 / JCM 3198 / KCTC 3076 / NBRC 16047 / NCTC 10667</strain>
    </source>
</reference>
<dbReference type="NCBIfam" id="NF009150">
    <property type="entry name" value="PRK12497.1-3"/>
    <property type="match status" value="1"/>
</dbReference>
<organism evidence="3 4">
    <name type="scientific">Gordonia bronchialis (strain ATCC 25592 / DSM 43247 / BCRC 13721 / JCM 3198 / KCTC 3076 / NBRC 16047 / NCTC 10667)</name>
    <name type="common">Rhodococcus bronchialis</name>
    <dbReference type="NCBI Taxonomy" id="526226"/>
    <lineage>
        <taxon>Bacteria</taxon>
        <taxon>Bacillati</taxon>
        <taxon>Actinomycetota</taxon>
        <taxon>Actinomycetes</taxon>
        <taxon>Mycobacteriales</taxon>
        <taxon>Gordoniaceae</taxon>
        <taxon>Gordonia</taxon>
    </lineage>
</organism>
<dbReference type="Gene3D" id="3.40.1350.10">
    <property type="match status" value="1"/>
</dbReference>
<keyword evidence="4" id="KW-1185">Reference proteome</keyword>
<dbReference type="HAMAP" id="MF_00048">
    <property type="entry name" value="UPF0102"/>
    <property type="match status" value="1"/>
</dbReference>
<dbReference type="NCBIfam" id="TIGR00252">
    <property type="entry name" value="YraN family protein"/>
    <property type="match status" value="1"/>
</dbReference>
<dbReference type="HOGENOM" id="CLU_115353_2_3_11"/>
<proteinExistence type="inferred from homology"/>
<dbReference type="AlphaFoldDB" id="D0LAN4"/>
<gene>
    <name evidence="3" type="ordered locus">Gbro_2095</name>
</gene>
<dbReference type="STRING" id="526226.Gbro_2095"/>
<evidence type="ECO:0000256" key="1">
    <source>
        <dbReference type="ARBA" id="ARBA00006738"/>
    </source>
</evidence>
<dbReference type="InterPro" id="IPR011856">
    <property type="entry name" value="tRNA_endonuc-like_dom_sf"/>
</dbReference>
<reference evidence="3 4" key="2">
    <citation type="journal article" date="2010" name="Stand. Genomic Sci.">
        <title>Complete genome sequence of Gordonia bronchialis type strain (3410).</title>
        <authorList>
            <person name="Ivanova N."/>
            <person name="Sikorski J."/>
            <person name="Jando M."/>
            <person name="Lapidus A."/>
            <person name="Nolan M."/>
            <person name="Lucas S."/>
            <person name="Del Rio T.G."/>
            <person name="Tice H."/>
            <person name="Copeland A."/>
            <person name="Cheng J.F."/>
            <person name="Chen F."/>
            <person name="Bruce D."/>
            <person name="Goodwin L."/>
            <person name="Pitluck S."/>
            <person name="Mavromatis K."/>
            <person name="Ovchinnikova G."/>
            <person name="Pati A."/>
            <person name="Chen A."/>
            <person name="Palaniappan K."/>
            <person name="Land M."/>
            <person name="Hauser L."/>
            <person name="Chang Y.J."/>
            <person name="Jeffries C.D."/>
            <person name="Chain P."/>
            <person name="Saunders E."/>
            <person name="Han C."/>
            <person name="Detter J.C."/>
            <person name="Brettin T."/>
            <person name="Rohde M."/>
            <person name="Goker M."/>
            <person name="Bristow J."/>
            <person name="Eisen J.A."/>
            <person name="Markowitz V."/>
            <person name="Hugenholtz P."/>
            <person name="Klenk H.P."/>
            <person name="Kyrpides N.C."/>
        </authorList>
    </citation>
    <scope>NUCLEOTIDE SEQUENCE [LARGE SCALE GENOMIC DNA]</scope>
    <source>
        <strain evidence="4">ATCC 25592 / DSM 43247 / BCRC 13721 / JCM 3198 / KCTC 3076 / NBRC 16047 / NCTC 10667</strain>
    </source>
</reference>
<evidence type="ECO:0000313" key="4">
    <source>
        <dbReference type="Proteomes" id="UP000001219"/>
    </source>
</evidence>
<name>D0LAN4_GORB4</name>
<dbReference type="EMBL" id="CP001802">
    <property type="protein sequence ID" value="ACY21347.1"/>
    <property type="molecule type" value="Genomic_DNA"/>
</dbReference>
<evidence type="ECO:0000313" key="3">
    <source>
        <dbReference type="EMBL" id="ACY21347.1"/>
    </source>
</evidence>
<dbReference type="eggNOG" id="COG0792">
    <property type="taxonomic scope" value="Bacteria"/>
</dbReference>
<dbReference type="PANTHER" id="PTHR34039">
    <property type="entry name" value="UPF0102 PROTEIN YRAN"/>
    <property type="match status" value="1"/>
</dbReference>
<dbReference type="OrthoDB" id="9794876at2"/>
<dbReference type="InterPro" id="IPR003509">
    <property type="entry name" value="UPF0102_YraN-like"/>
</dbReference>
<dbReference type="Pfam" id="PF02021">
    <property type="entry name" value="UPF0102"/>
    <property type="match status" value="1"/>
</dbReference>
<dbReference type="InterPro" id="IPR011335">
    <property type="entry name" value="Restrct_endonuc-II-like"/>
</dbReference>